<evidence type="ECO:0000313" key="11">
    <source>
        <dbReference type="Proteomes" id="UP000541810"/>
    </source>
</evidence>
<dbReference type="AlphaFoldDB" id="A0A7X0H798"/>
<comment type="caution">
    <text evidence="10">The sequence shown here is derived from an EMBL/GenBank/DDBJ whole genome shotgun (WGS) entry which is preliminary data.</text>
</comment>
<gene>
    <name evidence="10" type="ORF">HNQ40_002401</name>
</gene>
<reference evidence="10 11" key="1">
    <citation type="submission" date="2020-08" db="EMBL/GenBank/DDBJ databases">
        <title>Genomic Encyclopedia of Type Strains, Phase IV (KMG-IV): sequencing the most valuable type-strain genomes for metagenomic binning, comparative biology and taxonomic classification.</title>
        <authorList>
            <person name="Goeker M."/>
        </authorList>
    </citation>
    <scope>NUCLEOTIDE SEQUENCE [LARGE SCALE GENOMIC DNA]</scope>
    <source>
        <strain evidence="10 11">DSM 103725</strain>
    </source>
</reference>
<dbReference type="GO" id="GO:0005975">
    <property type="term" value="P:carbohydrate metabolic process"/>
    <property type="evidence" value="ECO:0007669"/>
    <property type="project" value="InterPro"/>
</dbReference>
<evidence type="ECO:0000256" key="2">
    <source>
        <dbReference type="ARBA" id="ARBA00008420"/>
    </source>
</evidence>
<keyword evidence="7 9" id="KW-0067">ATP-binding</keyword>
<dbReference type="GO" id="GO:0005524">
    <property type="term" value="F:ATP binding"/>
    <property type="evidence" value="ECO:0007669"/>
    <property type="project" value="UniProtKB-KW"/>
</dbReference>
<evidence type="ECO:0000313" key="10">
    <source>
        <dbReference type="EMBL" id="MBB6430595.1"/>
    </source>
</evidence>
<dbReference type="GO" id="GO:0005737">
    <property type="term" value="C:cytoplasm"/>
    <property type="evidence" value="ECO:0007669"/>
    <property type="project" value="TreeGrafter"/>
</dbReference>
<dbReference type="Gene3D" id="3.40.50.300">
    <property type="entry name" value="P-loop containing nucleotide triphosphate hydrolases"/>
    <property type="match status" value="1"/>
</dbReference>
<dbReference type="EMBL" id="JACHGY010000001">
    <property type="protein sequence ID" value="MBB6430595.1"/>
    <property type="molecule type" value="Genomic_DNA"/>
</dbReference>
<comment type="similarity">
    <text evidence="2 9">Belongs to the gluconokinase GntK/GntV family.</text>
</comment>
<dbReference type="RefSeq" id="WP_184678100.1">
    <property type="nucleotide sequence ID" value="NZ_JACHGY010000001.1"/>
</dbReference>
<name>A0A7X0H798_9BACT</name>
<organism evidence="10 11">
    <name type="scientific">Algisphaera agarilytica</name>
    <dbReference type="NCBI Taxonomy" id="1385975"/>
    <lineage>
        <taxon>Bacteria</taxon>
        <taxon>Pseudomonadati</taxon>
        <taxon>Planctomycetota</taxon>
        <taxon>Phycisphaerae</taxon>
        <taxon>Phycisphaerales</taxon>
        <taxon>Phycisphaeraceae</taxon>
        <taxon>Algisphaera</taxon>
    </lineage>
</organism>
<dbReference type="Proteomes" id="UP000541810">
    <property type="component" value="Unassembled WGS sequence"/>
</dbReference>
<evidence type="ECO:0000256" key="7">
    <source>
        <dbReference type="ARBA" id="ARBA00022840"/>
    </source>
</evidence>
<keyword evidence="11" id="KW-1185">Reference proteome</keyword>
<evidence type="ECO:0000256" key="3">
    <source>
        <dbReference type="ARBA" id="ARBA00012054"/>
    </source>
</evidence>
<sequence>MPDSPPAPYSAWIVMGVSGSGKSTVAEALANAMQVAYADADDFHPPENVAKMRSGVPLEDVDRWPWLDTLSRWLVEESPCVLACSAHKQSHRTRLAQHGAAIRFVYLHTDIQTLRQRMESREHFMPVSLLQTQFDAMEPPSEDDALILDGTLPVDQLVAAIVSDARR</sequence>
<keyword evidence="5 9" id="KW-0547">Nucleotide-binding</keyword>
<keyword evidence="4 9" id="KW-0808">Transferase</keyword>
<evidence type="ECO:0000256" key="5">
    <source>
        <dbReference type="ARBA" id="ARBA00022741"/>
    </source>
</evidence>
<dbReference type="NCBIfam" id="TIGR01313">
    <property type="entry name" value="therm_gnt_kin"/>
    <property type="match status" value="1"/>
</dbReference>
<proteinExistence type="inferred from homology"/>
<dbReference type="EC" id="2.7.1.12" evidence="3 9"/>
<dbReference type="SUPFAM" id="SSF52540">
    <property type="entry name" value="P-loop containing nucleoside triphosphate hydrolases"/>
    <property type="match status" value="1"/>
</dbReference>
<comment type="catalytic activity">
    <reaction evidence="8 9">
        <text>D-gluconate + ATP = 6-phospho-D-gluconate + ADP + H(+)</text>
        <dbReference type="Rhea" id="RHEA:19433"/>
        <dbReference type="ChEBI" id="CHEBI:15378"/>
        <dbReference type="ChEBI" id="CHEBI:18391"/>
        <dbReference type="ChEBI" id="CHEBI:30616"/>
        <dbReference type="ChEBI" id="CHEBI:58759"/>
        <dbReference type="ChEBI" id="CHEBI:456216"/>
        <dbReference type="EC" id="2.7.1.12"/>
    </reaction>
</comment>
<dbReference type="PANTHER" id="PTHR43442:SF3">
    <property type="entry name" value="GLUCONOKINASE-RELATED"/>
    <property type="match status" value="1"/>
</dbReference>
<dbReference type="InterPro" id="IPR006001">
    <property type="entry name" value="Therm_gnt_kin"/>
</dbReference>
<dbReference type="PANTHER" id="PTHR43442">
    <property type="entry name" value="GLUCONOKINASE-RELATED"/>
    <property type="match status" value="1"/>
</dbReference>
<dbReference type="InterPro" id="IPR027417">
    <property type="entry name" value="P-loop_NTPase"/>
</dbReference>
<protein>
    <recommendedName>
        <fullName evidence="3 9">Gluconokinase</fullName>
        <ecNumber evidence="3 9">2.7.1.12</ecNumber>
    </recommendedName>
</protein>
<accession>A0A7X0H798</accession>
<dbReference type="CDD" id="cd02021">
    <property type="entry name" value="GntK"/>
    <property type="match status" value="1"/>
</dbReference>
<evidence type="ECO:0000256" key="4">
    <source>
        <dbReference type="ARBA" id="ARBA00022679"/>
    </source>
</evidence>
<evidence type="ECO:0000256" key="6">
    <source>
        <dbReference type="ARBA" id="ARBA00022777"/>
    </source>
</evidence>
<keyword evidence="6 9" id="KW-0418">Kinase</keyword>
<comment type="pathway">
    <text evidence="1">Carbohydrate acid metabolism.</text>
</comment>
<evidence type="ECO:0000256" key="1">
    <source>
        <dbReference type="ARBA" id="ARBA00004761"/>
    </source>
</evidence>
<evidence type="ECO:0000256" key="9">
    <source>
        <dbReference type="RuleBase" id="RU363066"/>
    </source>
</evidence>
<dbReference type="Pfam" id="PF13238">
    <property type="entry name" value="AAA_18"/>
    <property type="match status" value="1"/>
</dbReference>
<evidence type="ECO:0000256" key="8">
    <source>
        <dbReference type="ARBA" id="ARBA00048090"/>
    </source>
</evidence>
<dbReference type="GO" id="GO:0046316">
    <property type="term" value="F:gluconokinase activity"/>
    <property type="evidence" value="ECO:0007669"/>
    <property type="project" value="UniProtKB-EC"/>
</dbReference>